<dbReference type="Pfam" id="PF09299">
    <property type="entry name" value="Mu-transpos_C"/>
    <property type="match status" value="1"/>
</dbReference>
<evidence type="ECO:0000313" key="2">
    <source>
        <dbReference type="EMBL" id="NHT77702.1"/>
    </source>
</evidence>
<dbReference type="Proteomes" id="UP001155840">
    <property type="component" value="Unassembled WGS sequence"/>
</dbReference>
<gene>
    <name evidence="2" type="ORF">G8E10_18520</name>
</gene>
<evidence type="ECO:0000259" key="1">
    <source>
        <dbReference type="PROSITE" id="PS50994"/>
    </source>
</evidence>
<dbReference type="PROSITE" id="PS50994">
    <property type="entry name" value="INTEGRASE"/>
    <property type="match status" value="1"/>
</dbReference>
<dbReference type="GO" id="GO:0015074">
    <property type="term" value="P:DNA integration"/>
    <property type="evidence" value="ECO:0007669"/>
    <property type="project" value="InterPro"/>
</dbReference>
<feature type="domain" description="Integrase catalytic" evidence="1">
    <location>
        <begin position="159"/>
        <end position="362"/>
    </location>
</feature>
<organism evidence="2 3">
    <name type="scientific">Ferranicluibacter rubi</name>
    <dbReference type="NCBI Taxonomy" id="2715133"/>
    <lineage>
        <taxon>Bacteria</taxon>
        <taxon>Pseudomonadati</taxon>
        <taxon>Pseudomonadota</taxon>
        <taxon>Alphaproteobacteria</taxon>
        <taxon>Hyphomicrobiales</taxon>
        <taxon>Rhizobiaceae</taxon>
        <taxon>Ferranicluibacter</taxon>
    </lineage>
</organism>
<proteinExistence type="predicted"/>
<dbReference type="InterPro" id="IPR012337">
    <property type="entry name" value="RNaseH-like_sf"/>
</dbReference>
<dbReference type="AlphaFoldDB" id="A0AA44CE34"/>
<comment type="caution">
    <text evidence="2">The sequence shown here is derived from an EMBL/GenBank/DDBJ whole genome shotgun (WGS) entry which is preliminary data.</text>
</comment>
<dbReference type="SUPFAM" id="SSF50610">
    <property type="entry name" value="mu transposase, C-terminal domain"/>
    <property type="match status" value="1"/>
</dbReference>
<dbReference type="GO" id="GO:0003676">
    <property type="term" value="F:nucleic acid binding"/>
    <property type="evidence" value="ECO:0007669"/>
    <property type="project" value="InterPro"/>
</dbReference>
<dbReference type="RefSeq" id="WP_110803198.1">
    <property type="nucleotide sequence ID" value="NZ_JAANCM010000010.1"/>
</dbReference>
<protein>
    <submittedName>
        <fullName evidence="2">DDE-type integrase/transposase/recombinase</fullName>
    </submittedName>
</protein>
<dbReference type="Gene3D" id="3.30.420.10">
    <property type="entry name" value="Ribonuclease H-like superfamily/Ribonuclease H"/>
    <property type="match status" value="1"/>
</dbReference>
<accession>A0AA44CE34</accession>
<dbReference type="EMBL" id="JAANCM010000010">
    <property type="protein sequence ID" value="NHT77702.1"/>
    <property type="molecule type" value="Genomic_DNA"/>
</dbReference>
<sequence length="538" mass="60486">MADSMVGEFDWQEARRRADVLSKLPDRPCDAEIRAAMNALAISRATLFRWLKRFRQDERTSTLLPGRRGPNSGMQPFDPAVLAIVEQHFQKLFATRRKPTLTRFQREVAADCRIAGLPPPSIRRLGRWLKTKDQADLMRRREGAGKSEALFLATPGGLEAAAPLEIVQIDHTKVDVTVVDPVTRLPIGRPTLTLAIDVNTRIAMGFYLSLEAPSLTAVALCLTHAVMDKTPWLASRGIAADWPAHGIPRTIHVDNGAEFHARAFERACAEHRIDLTYRPPGTPRFGGHIERLIGTMMGAVHLIPGSHFSNIRERGDLDPEAEAVMTLRELETYLAFEIVGSYHARLHKALDLPPVAAWNARVGDIAVRRPSDPRQFLIDFLPSEERTLQRDGLHLFHIRYWSDELRWLMGRDRSGLTVKYDPRDLSCVFVAAGEGYLEARPADRTRPAIALWEHRAAVRALREQGRCAVDEGLIFSTILAQRTLIDEATRTTKAMRRDAARRAHLASTKMIDVTAEVGPLGDDKPLQLPYFEVEEWDD</sequence>
<dbReference type="SUPFAM" id="SSF53098">
    <property type="entry name" value="Ribonuclease H-like"/>
    <property type="match status" value="1"/>
</dbReference>
<dbReference type="InterPro" id="IPR001584">
    <property type="entry name" value="Integrase_cat-core"/>
</dbReference>
<evidence type="ECO:0000313" key="3">
    <source>
        <dbReference type="Proteomes" id="UP001155840"/>
    </source>
</evidence>
<dbReference type="InterPro" id="IPR015378">
    <property type="entry name" value="Transposase-like_Mu_C"/>
</dbReference>
<keyword evidence="3" id="KW-1185">Reference proteome</keyword>
<reference evidence="2" key="1">
    <citation type="submission" date="2020-03" db="EMBL/GenBank/DDBJ databases">
        <title>Ferranicluibacter endophyticum gen. nov., sp. nov., a new genus isolated from Rubus ulmifolius Schott. stem.</title>
        <authorList>
            <person name="Roca-Couso R."/>
            <person name="Flores-Felix J.D."/>
            <person name="Igual J.M."/>
            <person name="Rivas R."/>
        </authorList>
    </citation>
    <scope>NUCLEOTIDE SEQUENCE</scope>
    <source>
        <strain evidence="2">CRRU44</strain>
    </source>
</reference>
<dbReference type="InterPro" id="IPR009004">
    <property type="entry name" value="Transposase_Mu_C"/>
</dbReference>
<dbReference type="InterPro" id="IPR036397">
    <property type="entry name" value="RNaseH_sf"/>
</dbReference>
<name>A0AA44CE34_9HYPH</name>